<evidence type="ECO:0000313" key="3">
    <source>
        <dbReference type="Proteomes" id="UP000837857"/>
    </source>
</evidence>
<name>A0ABN8IPA1_9NEOP</name>
<feature type="compositionally biased region" description="Pro residues" evidence="1">
    <location>
        <begin position="89"/>
        <end position="105"/>
    </location>
</feature>
<proteinExistence type="predicted"/>
<dbReference type="Proteomes" id="UP000837857">
    <property type="component" value="Chromosome 28"/>
</dbReference>
<reference evidence="2" key="1">
    <citation type="submission" date="2022-03" db="EMBL/GenBank/DDBJ databases">
        <authorList>
            <person name="Martin H S."/>
        </authorList>
    </citation>
    <scope>NUCLEOTIDE SEQUENCE</scope>
</reference>
<evidence type="ECO:0000313" key="2">
    <source>
        <dbReference type="EMBL" id="CAH2061738.1"/>
    </source>
</evidence>
<protein>
    <submittedName>
        <fullName evidence="2">Uncharacterized protein</fullName>
    </submittedName>
</protein>
<gene>
    <name evidence="2" type="ORF">IPOD504_LOCUS11412</name>
</gene>
<accession>A0ABN8IPA1</accession>
<evidence type="ECO:0000256" key="1">
    <source>
        <dbReference type="SAM" id="MobiDB-lite"/>
    </source>
</evidence>
<organism evidence="2 3">
    <name type="scientific">Iphiclides podalirius</name>
    <name type="common">scarce swallowtail</name>
    <dbReference type="NCBI Taxonomy" id="110791"/>
    <lineage>
        <taxon>Eukaryota</taxon>
        <taxon>Metazoa</taxon>
        <taxon>Ecdysozoa</taxon>
        <taxon>Arthropoda</taxon>
        <taxon>Hexapoda</taxon>
        <taxon>Insecta</taxon>
        <taxon>Pterygota</taxon>
        <taxon>Neoptera</taxon>
        <taxon>Endopterygota</taxon>
        <taxon>Lepidoptera</taxon>
        <taxon>Glossata</taxon>
        <taxon>Ditrysia</taxon>
        <taxon>Papilionoidea</taxon>
        <taxon>Papilionidae</taxon>
        <taxon>Papilioninae</taxon>
        <taxon>Iphiclides</taxon>
    </lineage>
</organism>
<feature type="compositionally biased region" description="Low complexity" evidence="1">
    <location>
        <begin position="77"/>
        <end position="88"/>
    </location>
</feature>
<feature type="region of interest" description="Disordered" evidence="1">
    <location>
        <begin position="58"/>
        <end position="111"/>
    </location>
</feature>
<dbReference type="EMBL" id="OW152840">
    <property type="protein sequence ID" value="CAH2061738.1"/>
    <property type="molecule type" value="Genomic_DNA"/>
</dbReference>
<sequence>MMTYWRSYLGSLIRDVGIMESFTRKMRLSCLIASTLLSIAMSAGEEYLPPSKGYIYKPPRIPFNTPTRPPPPPPKTTPQQPHQYLPPVSTSPPFVPKPVPVPTPVPHDMLF</sequence>
<keyword evidence="3" id="KW-1185">Reference proteome</keyword>
<feature type="compositionally biased region" description="Pro residues" evidence="1">
    <location>
        <begin position="67"/>
        <end position="76"/>
    </location>
</feature>
<feature type="non-terminal residue" evidence="2">
    <location>
        <position position="1"/>
    </location>
</feature>